<evidence type="ECO:0000259" key="9">
    <source>
        <dbReference type="Pfam" id="PF02777"/>
    </source>
</evidence>
<proteinExistence type="inferred from homology"/>
<dbReference type="SUPFAM" id="SSF46609">
    <property type="entry name" value="Fe,Mn superoxide dismutase (SOD), N-terminal domain"/>
    <property type="match status" value="1"/>
</dbReference>
<protein>
    <recommendedName>
        <fullName evidence="2 7">Superoxide dismutase</fullName>
        <ecNumber evidence="2 7">1.15.1.1</ecNumber>
    </recommendedName>
</protein>
<dbReference type="RefSeq" id="WP_152577546.1">
    <property type="nucleotide sequence ID" value="NZ_JAATJI010000001.1"/>
</dbReference>
<dbReference type="InterPro" id="IPR036324">
    <property type="entry name" value="Mn/Fe_SOD_N_sf"/>
</dbReference>
<dbReference type="InterPro" id="IPR019831">
    <property type="entry name" value="Mn/Fe_SOD_N"/>
</dbReference>
<evidence type="ECO:0000259" key="8">
    <source>
        <dbReference type="Pfam" id="PF00081"/>
    </source>
</evidence>
<dbReference type="EC" id="1.15.1.1" evidence="2 7"/>
<dbReference type="PIRSF" id="PIRSF000349">
    <property type="entry name" value="SODismutase"/>
    <property type="match status" value="1"/>
</dbReference>
<comment type="similarity">
    <text evidence="1 7">Belongs to the iron/manganese superoxide dismutase family.</text>
</comment>
<organism evidence="10 11">
    <name type="scientific">Sandarakinorhabdus fusca</name>
    <dbReference type="NCBI Taxonomy" id="1439888"/>
    <lineage>
        <taxon>Bacteria</taxon>
        <taxon>Pseudomonadati</taxon>
        <taxon>Pseudomonadota</taxon>
        <taxon>Alphaproteobacteria</taxon>
        <taxon>Sphingomonadales</taxon>
        <taxon>Sphingosinicellaceae</taxon>
        <taxon>Sandarakinorhabdus</taxon>
    </lineage>
</organism>
<dbReference type="InterPro" id="IPR019833">
    <property type="entry name" value="Mn/Fe_SOD_BS"/>
</dbReference>
<comment type="caution">
    <text evidence="10">The sequence shown here is derived from an EMBL/GenBank/DDBJ whole genome shotgun (WGS) entry which is preliminary data.</text>
</comment>
<evidence type="ECO:0000256" key="1">
    <source>
        <dbReference type="ARBA" id="ARBA00008714"/>
    </source>
</evidence>
<dbReference type="InterPro" id="IPR001189">
    <property type="entry name" value="Mn/Fe_SOD"/>
</dbReference>
<evidence type="ECO:0000256" key="5">
    <source>
        <dbReference type="ARBA" id="ARBA00023004"/>
    </source>
</evidence>
<accession>A0A7C9KWM6</accession>
<dbReference type="Pfam" id="PF02777">
    <property type="entry name" value="Sod_Fe_C"/>
    <property type="match status" value="1"/>
</dbReference>
<keyword evidence="5" id="KW-0408">Iron</keyword>
<keyword evidence="4 7" id="KW-0560">Oxidoreductase</keyword>
<feature type="domain" description="Manganese/iron superoxide dismutase C-terminal" evidence="9">
    <location>
        <begin position="111"/>
        <end position="211"/>
    </location>
</feature>
<keyword evidence="3 6" id="KW-0479">Metal-binding</keyword>
<dbReference type="Gene3D" id="1.10.287.990">
    <property type="entry name" value="Fe,Mn superoxide dismutase (SOD) domain"/>
    <property type="match status" value="1"/>
</dbReference>
<dbReference type="OrthoDB" id="9803125at2"/>
<evidence type="ECO:0000313" key="10">
    <source>
        <dbReference type="EMBL" id="MQT17125.1"/>
    </source>
</evidence>
<reference evidence="10 11" key="1">
    <citation type="submission" date="2019-09" db="EMBL/GenBank/DDBJ databases">
        <title>Polymorphobacter sp. isolated from a lake in China.</title>
        <authorList>
            <person name="Liu Z."/>
        </authorList>
    </citation>
    <scope>NUCLEOTIDE SEQUENCE [LARGE SCALE GENOMIC DNA]</scope>
    <source>
        <strain evidence="10 11">D40P</strain>
    </source>
</reference>
<dbReference type="PRINTS" id="PR01703">
    <property type="entry name" value="MNSODISMTASE"/>
</dbReference>
<dbReference type="PROSITE" id="PS00088">
    <property type="entry name" value="SOD_MN"/>
    <property type="match status" value="1"/>
</dbReference>
<comment type="function">
    <text evidence="7">Destroys radicals which are normally produced within the cells and which are toxic to biological systems.</text>
</comment>
<gene>
    <name evidence="10" type="ORF">F3168_07605</name>
</gene>
<feature type="binding site" evidence="6">
    <location>
        <position position="178"/>
    </location>
    <ligand>
        <name>Mn(2+)</name>
        <dbReference type="ChEBI" id="CHEBI:29035"/>
    </ligand>
</feature>
<dbReference type="AlphaFoldDB" id="A0A7C9KWM6"/>
<evidence type="ECO:0000256" key="2">
    <source>
        <dbReference type="ARBA" id="ARBA00012682"/>
    </source>
</evidence>
<dbReference type="GO" id="GO:0046872">
    <property type="term" value="F:metal ion binding"/>
    <property type="evidence" value="ECO:0007669"/>
    <property type="project" value="UniProtKB-KW"/>
</dbReference>
<feature type="binding site" evidence="6">
    <location>
        <position position="45"/>
    </location>
    <ligand>
        <name>Mn(2+)</name>
        <dbReference type="ChEBI" id="CHEBI:29035"/>
    </ligand>
</feature>
<dbReference type="FunFam" id="1.10.287.990:FF:000002">
    <property type="entry name" value="Superoxide dismutase"/>
    <property type="match status" value="1"/>
</dbReference>
<dbReference type="GO" id="GO:0004784">
    <property type="term" value="F:superoxide dismutase activity"/>
    <property type="evidence" value="ECO:0007669"/>
    <property type="project" value="UniProtKB-EC"/>
</dbReference>
<dbReference type="Pfam" id="PF00081">
    <property type="entry name" value="Sod_Fe_N"/>
    <property type="match status" value="1"/>
</dbReference>
<dbReference type="PANTHER" id="PTHR42769">
    <property type="entry name" value="SUPEROXIDE DISMUTASE"/>
    <property type="match status" value="1"/>
</dbReference>
<evidence type="ECO:0000256" key="7">
    <source>
        <dbReference type="RuleBase" id="RU000414"/>
    </source>
</evidence>
<dbReference type="InterPro" id="IPR019832">
    <property type="entry name" value="Mn/Fe_SOD_C"/>
</dbReference>
<evidence type="ECO:0000313" key="11">
    <source>
        <dbReference type="Proteomes" id="UP000481327"/>
    </source>
</evidence>
<dbReference type="Proteomes" id="UP000481327">
    <property type="component" value="Unassembled WGS sequence"/>
</dbReference>
<comment type="catalytic activity">
    <reaction evidence="7">
        <text>2 superoxide + 2 H(+) = H2O2 + O2</text>
        <dbReference type="Rhea" id="RHEA:20696"/>
        <dbReference type="ChEBI" id="CHEBI:15378"/>
        <dbReference type="ChEBI" id="CHEBI:15379"/>
        <dbReference type="ChEBI" id="CHEBI:16240"/>
        <dbReference type="ChEBI" id="CHEBI:18421"/>
        <dbReference type="EC" id="1.15.1.1"/>
    </reaction>
</comment>
<name>A0A7C9KWM6_9SPHN</name>
<dbReference type="Gene3D" id="3.55.40.20">
    <property type="entry name" value="Iron/manganese superoxide dismutase, C-terminal domain"/>
    <property type="match status" value="1"/>
</dbReference>
<evidence type="ECO:0000256" key="4">
    <source>
        <dbReference type="ARBA" id="ARBA00023002"/>
    </source>
</evidence>
<dbReference type="PANTHER" id="PTHR42769:SF3">
    <property type="entry name" value="SUPEROXIDE DISMUTASE [FE] 2, CHLOROPLASTIC"/>
    <property type="match status" value="1"/>
</dbReference>
<feature type="domain" description="Manganese/iron superoxide dismutase N-terminal" evidence="8">
    <location>
        <begin position="24"/>
        <end position="104"/>
    </location>
</feature>
<evidence type="ECO:0000256" key="6">
    <source>
        <dbReference type="PIRSR" id="PIRSR000349-1"/>
    </source>
</evidence>
<keyword evidence="11" id="KW-1185">Reference proteome</keyword>
<dbReference type="SUPFAM" id="SSF54719">
    <property type="entry name" value="Fe,Mn superoxide dismutase (SOD), C-terminal domain"/>
    <property type="match status" value="1"/>
</dbReference>
<sequence length="216" mass="23307">MADTATAHQSLTAADIGASPLTQPPLPFADTALEPVISARTLSFHYGKHHKGYFDTLAKLIDGTAHADQTLEEIIFATAGDASKKKVFNNAAQCWNHNFYWTCLTPDSPAPSGALAEALVRDFGSIDAAKQALIDVSVGHFGTGWGWLVLDGGTVKAVSTDDAEVPFTAGQRPLLTVDVWEHAYYLDFQNRRPDHVKAVVDGHLDWAFAAKQFAKG</sequence>
<evidence type="ECO:0000256" key="3">
    <source>
        <dbReference type="ARBA" id="ARBA00022723"/>
    </source>
</evidence>
<dbReference type="EMBL" id="WIOL01000002">
    <property type="protein sequence ID" value="MQT17125.1"/>
    <property type="molecule type" value="Genomic_DNA"/>
</dbReference>
<feature type="binding site" evidence="6">
    <location>
        <position position="182"/>
    </location>
    <ligand>
        <name>Mn(2+)</name>
        <dbReference type="ChEBI" id="CHEBI:29035"/>
    </ligand>
</feature>
<feature type="binding site" evidence="6">
    <location>
        <position position="97"/>
    </location>
    <ligand>
        <name>Mn(2+)</name>
        <dbReference type="ChEBI" id="CHEBI:29035"/>
    </ligand>
</feature>
<dbReference type="InterPro" id="IPR036314">
    <property type="entry name" value="SOD_C_sf"/>
</dbReference>